<dbReference type="Proteomes" id="UP000549394">
    <property type="component" value="Unassembled WGS sequence"/>
</dbReference>
<gene>
    <name evidence="3" type="ORF">DGYR_LOCUS9998</name>
</gene>
<dbReference type="InterPro" id="IPR036865">
    <property type="entry name" value="CRAL-TRIO_dom_sf"/>
</dbReference>
<dbReference type="PANTHER" id="PTHR46384">
    <property type="entry name" value="MOTILE SPERM DOMAIN-CONTAINING PROTEIN 2"/>
    <property type="match status" value="1"/>
</dbReference>
<dbReference type="InterPro" id="IPR053012">
    <property type="entry name" value="ER-organelle_contact"/>
</dbReference>
<dbReference type="SUPFAM" id="SSF49354">
    <property type="entry name" value="PapD-like"/>
    <property type="match status" value="1"/>
</dbReference>
<dbReference type="OrthoDB" id="75724at2759"/>
<dbReference type="PROSITE" id="PS50202">
    <property type="entry name" value="MSP"/>
    <property type="match status" value="1"/>
</dbReference>
<dbReference type="SUPFAM" id="SSF52087">
    <property type="entry name" value="CRAL/TRIO domain"/>
    <property type="match status" value="1"/>
</dbReference>
<evidence type="ECO:0000313" key="4">
    <source>
        <dbReference type="Proteomes" id="UP000549394"/>
    </source>
</evidence>
<dbReference type="PANTHER" id="PTHR46384:SF1">
    <property type="entry name" value="MOTILE SPERM DOMAIN-CONTAINING PROTEIN 2"/>
    <property type="match status" value="1"/>
</dbReference>
<dbReference type="InterPro" id="IPR000535">
    <property type="entry name" value="MSP_dom"/>
</dbReference>
<evidence type="ECO:0000313" key="3">
    <source>
        <dbReference type="EMBL" id="CAD5122150.1"/>
    </source>
</evidence>
<dbReference type="Gene3D" id="2.60.40.10">
    <property type="entry name" value="Immunoglobulins"/>
    <property type="match status" value="1"/>
</dbReference>
<feature type="domain" description="MSP" evidence="2">
    <location>
        <begin position="186"/>
        <end position="290"/>
    </location>
</feature>
<evidence type="ECO:0000259" key="1">
    <source>
        <dbReference type="PROSITE" id="PS50191"/>
    </source>
</evidence>
<sequence>MKKDPKKTELVKKFVAYWIMKHYKLYPTRKVVCLMDMTNTGISNMVDLDLIKFIVTCFIQYFPAYLAYLLIFDMPWLFNAIWQVIRKILSEEERKFVIFVTKSNIKNYIDEDHLFSHMGGNDTFEYKYERPLQTPKREMSFSSVKDSSTQESSSFKKFLTSKESLNSPLIENGGVLKPKRLFSGDIATITPSTDLVFEQTSKSYTRQSIEIIAHSKPIAFKVKTTNPSAFKVKPSSGITSSQFQIEIFACDGITKNIIETSRFLVMIQSIDEDITSVNQVTHWRDNDKYK</sequence>
<dbReference type="GO" id="GO:0012505">
    <property type="term" value="C:endomembrane system"/>
    <property type="evidence" value="ECO:0007669"/>
    <property type="project" value="TreeGrafter"/>
</dbReference>
<dbReference type="EMBL" id="CAJFCJ010000016">
    <property type="protein sequence ID" value="CAD5122150.1"/>
    <property type="molecule type" value="Genomic_DNA"/>
</dbReference>
<dbReference type="InterPro" id="IPR008962">
    <property type="entry name" value="PapD-like_sf"/>
</dbReference>
<comment type="caution">
    <text evidence="3">The sequence shown here is derived from an EMBL/GenBank/DDBJ whole genome shotgun (WGS) entry which is preliminary data.</text>
</comment>
<dbReference type="GO" id="GO:0140284">
    <property type="term" value="C:endoplasmic reticulum-endosome membrane contact site"/>
    <property type="evidence" value="ECO:0007669"/>
    <property type="project" value="TreeGrafter"/>
</dbReference>
<feature type="domain" description="CRAL-TRIO" evidence="1">
    <location>
        <begin position="1"/>
        <end position="126"/>
    </location>
</feature>
<dbReference type="AlphaFoldDB" id="A0A7I8W0Q1"/>
<proteinExistence type="predicted"/>
<organism evidence="3 4">
    <name type="scientific">Dimorphilus gyrociliatus</name>
    <dbReference type="NCBI Taxonomy" id="2664684"/>
    <lineage>
        <taxon>Eukaryota</taxon>
        <taxon>Metazoa</taxon>
        <taxon>Spiralia</taxon>
        <taxon>Lophotrochozoa</taxon>
        <taxon>Annelida</taxon>
        <taxon>Polychaeta</taxon>
        <taxon>Polychaeta incertae sedis</taxon>
        <taxon>Dinophilidae</taxon>
        <taxon>Dimorphilus</taxon>
    </lineage>
</organism>
<dbReference type="PROSITE" id="PS50191">
    <property type="entry name" value="CRAL_TRIO"/>
    <property type="match status" value="1"/>
</dbReference>
<dbReference type="CDD" id="cd00170">
    <property type="entry name" value="SEC14"/>
    <property type="match status" value="1"/>
</dbReference>
<name>A0A7I8W0Q1_9ANNE</name>
<dbReference type="Pfam" id="PF00650">
    <property type="entry name" value="CRAL_TRIO"/>
    <property type="match status" value="1"/>
</dbReference>
<accession>A0A7I8W0Q1</accession>
<evidence type="ECO:0000259" key="2">
    <source>
        <dbReference type="PROSITE" id="PS50202"/>
    </source>
</evidence>
<dbReference type="Pfam" id="PF00635">
    <property type="entry name" value="Motile_Sperm"/>
    <property type="match status" value="1"/>
</dbReference>
<dbReference type="InterPro" id="IPR001251">
    <property type="entry name" value="CRAL-TRIO_dom"/>
</dbReference>
<dbReference type="InterPro" id="IPR013783">
    <property type="entry name" value="Ig-like_fold"/>
</dbReference>
<protein>
    <submittedName>
        <fullName evidence="3">DgyrCDS10598</fullName>
    </submittedName>
</protein>
<dbReference type="Gene3D" id="3.40.525.10">
    <property type="entry name" value="CRAL-TRIO lipid binding domain"/>
    <property type="match status" value="1"/>
</dbReference>
<keyword evidence="4" id="KW-1185">Reference proteome</keyword>
<reference evidence="3 4" key="1">
    <citation type="submission" date="2020-08" db="EMBL/GenBank/DDBJ databases">
        <authorList>
            <person name="Hejnol A."/>
        </authorList>
    </citation>
    <scope>NUCLEOTIDE SEQUENCE [LARGE SCALE GENOMIC DNA]</scope>
</reference>